<keyword evidence="2" id="KW-0479">Metal-binding</keyword>
<comment type="cofactor">
    <cofactor evidence="1">
        <name>a divalent metal cation</name>
        <dbReference type="ChEBI" id="CHEBI:60240"/>
    </cofactor>
</comment>
<feature type="domain" description="DDE Tnp4" evidence="3">
    <location>
        <begin position="209"/>
        <end position="337"/>
    </location>
</feature>
<name>A0AAW0NYR9_9GOBI</name>
<dbReference type="AlphaFoldDB" id="A0AAW0NYR9"/>
<dbReference type="PANTHER" id="PTHR23080:SF133">
    <property type="entry name" value="SI:CH211-262I1.5-RELATED"/>
    <property type="match status" value="1"/>
</dbReference>
<dbReference type="GO" id="GO:0046872">
    <property type="term" value="F:metal ion binding"/>
    <property type="evidence" value="ECO:0007669"/>
    <property type="project" value="UniProtKB-KW"/>
</dbReference>
<reference evidence="5" key="1">
    <citation type="submission" date="2024-04" db="EMBL/GenBank/DDBJ databases">
        <title>Salinicola lusitanus LLJ914,a marine bacterium isolated from the Okinawa Trough.</title>
        <authorList>
            <person name="Li J."/>
        </authorList>
    </citation>
    <scope>NUCLEOTIDE SEQUENCE [LARGE SCALE GENOMIC DNA]</scope>
</reference>
<accession>A0AAW0NYR9</accession>
<dbReference type="EMBL" id="JBBPFD010000011">
    <property type="protein sequence ID" value="KAK7907603.1"/>
    <property type="molecule type" value="Genomic_DNA"/>
</dbReference>
<keyword evidence="5" id="KW-1185">Reference proteome</keyword>
<gene>
    <name evidence="4" type="ORF">WMY93_016215</name>
</gene>
<dbReference type="Pfam" id="PF13359">
    <property type="entry name" value="DDE_Tnp_4"/>
    <property type="match status" value="1"/>
</dbReference>
<dbReference type="Proteomes" id="UP001460270">
    <property type="component" value="Unassembled WGS sequence"/>
</dbReference>
<evidence type="ECO:0000259" key="3">
    <source>
        <dbReference type="Pfam" id="PF13359"/>
    </source>
</evidence>
<dbReference type="PANTHER" id="PTHR23080">
    <property type="entry name" value="THAP DOMAIN PROTEIN"/>
    <property type="match status" value="1"/>
</dbReference>
<protein>
    <recommendedName>
        <fullName evidence="3">DDE Tnp4 domain-containing protein</fullName>
    </recommendedName>
</protein>
<evidence type="ECO:0000313" key="5">
    <source>
        <dbReference type="Proteomes" id="UP001460270"/>
    </source>
</evidence>
<evidence type="ECO:0000256" key="2">
    <source>
        <dbReference type="ARBA" id="ARBA00022723"/>
    </source>
</evidence>
<proteinExistence type="predicted"/>
<evidence type="ECO:0000256" key="1">
    <source>
        <dbReference type="ARBA" id="ARBA00001968"/>
    </source>
</evidence>
<dbReference type="InterPro" id="IPR027806">
    <property type="entry name" value="HARBI1_dom"/>
</dbReference>
<sequence>MDAKNVFTEPRIESGLFGDVPSHCCSMLFLFKLLLDGYEPEEITVTEKGKHILKTNVVPTLFEWNNYKVKSWAGVWERRPSPVCADGGDEGEVMEEEEPEASEVLSALQRFSTSPEDIRHYTRFASYEHLMSFWNLIESATQKMVRVTAKPSSTGTETPITRPTKLKPIDELFLFLMYLSTGYSEIELAAFRAALPTDFHGYENTQVNLDCTELLCQTPSSLLLQSEVFSKYKSHYTFKAMVGISPHGALTFVSSLFEYSMSDRELFRQSGVTSLLSPDMAIMVDKGFLVDDLVQGDVHRPAFLSKREQMPADDVLQTQSIARLRVHVERAIHRVKENKLFDDIIPLYCRKRQIISMGL</sequence>
<comment type="caution">
    <text evidence="4">The sequence shown here is derived from an EMBL/GenBank/DDBJ whole genome shotgun (WGS) entry which is preliminary data.</text>
</comment>
<evidence type="ECO:0000313" key="4">
    <source>
        <dbReference type="EMBL" id="KAK7907603.1"/>
    </source>
</evidence>
<organism evidence="4 5">
    <name type="scientific">Mugilogobius chulae</name>
    <name type="common">yellowstripe goby</name>
    <dbReference type="NCBI Taxonomy" id="88201"/>
    <lineage>
        <taxon>Eukaryota</taxon>
        <taxon>Metazoa</taxon>
        <taxon>Chordata</taxon>
        <taxon>Craniata</taxon>
        <taxon>Vertebrata</taxon>
        <taxon>Euteleostomi</taxon>
        <taxon>Actinopterygii</taxon>
        <taxon>Neopterygii</taxon>
        <taxon>Teleostei</taxon>
        <taxon>Neoteleostei</taxon>
        <taxon>Acanthomorphata</taxon>
        <taxon>Gobiaria</taxon>
        <taxon>Gobiiformes</taxon>
        <taxon>Gobioidei</taxon>
        <taxon>Gobiidae</taxon>
        <taxon>Gobionellinae</taxon>
        <taxon>Mugilogobius</taxon>
    </lineage>
</organism>